<dbReference type="AlphaFoldDB" id="A0A1E2VCJ6"/>
<dbReference type="SUPFAM" id="SSF50952">
    <property type="entry name" value="Soluble quinoprotein glucose dehydrogenase"/>
    <property type="match status" value="1"/>
</dbReference>
<dbReference type="STRING" id="197479.BFW38_13380"/>
<name>A0A1E2VCJ6_9GAMM</name>
<sequence length="373" mass="41419">MKRIWVAVCFSIGLISQTETALARTLKTSVGSLQVTVMADGLAFPWALVVLPDGEALISERAGRLRRWQRGQLLEAPVKGLPAVAAVGQGGLLDLALHPDFIHNRWLYFSYVEQQAGRYTTVLARGRYHAGRLSEVERLFHAEPYVSTQHHFGGRIAFDHDAHVYLTVGDRGQRDWAQQLTRHPGSVIRLLDDGQVPDDNPFVGQRGARPEIFSYGHRNPQGLAVDHATGTLWLSEHGPRGGDEVNRLVAGGNYGWPLVTYGREYSGAEITETRQRPGMIDPKWQWTPSIAPSGLIQYQSHLIPEWQGDWLSGALKAKMLVRLTATMDNTALEAVEQIPIQQRVRSLYEAPDGALWILTDSGSGQWLSLSPEP</sequence>
<comment type="caution">
    <text evidence="2">The sequence shown here is derived from an EMBL/GenBank/DDBJ whole genome shotgun (WGS) entry which is preliminary data.</text>
</comment>
<organism evidence="2 3">
    <name type="scientific">Terasakiispira papahanaumokuakeensis</name>
    <dbReference type="NCBI Taxonomy" id="197479"/>
    <lineage>
        <taxon>Bacteria</taxon>
        <taxon>Pseudomonadati</taxon>
        <taxon>Pseudomonadota</taxon>
        <taxon>Gammaproteobacteria</taxon>
        <taxon>Oceanospirillales</taxon>
        <taxon>Terasakiispira</taxon>
    </lineage>
</organism>
<feature type="domain" description="Glucose/Sorbosone dehydrogenase" evidence="1">
    <location>
        <begin position="43"/>
        <end position="365"/>
    </location>
</feature>
<dbReference type="Proteomes" id="UP000094291">
    <property type="component" value="Unassembled WGS sequence"/>
</dbReference>
<evidence type="ECO:0000259" key="1">
    <source>
        <dbReference type="Pfam" id="PF07995"/>
    </source>
</evidence>
<keyword evidence="3" id="KW-1185">Reference proteome</keyword>
<gene>
    <name evidence="2" type="ORF">BFW38_13380</name>
</gene>
<evidence type="ECO:0000313" key="2">
    <source>
        <dbReference type="EMBL" id="ODC04375.1"/>
    </source>
</evidence>
<dbReference type="Pfam" id="PF07995">
    <property type="entry name" value="GSDH"/>
    <property type="match status" value="1"/>
</dbReference>
<accession>A0A1E2VCJ6</accession>
<dbReference type="PANTHER" id="PTHR19328">
    <property type="entry name" value="HEDGEHOG-INTERACTING PROTEIN"/>
    <property type="match status" value="1"/>
</dbReference>
<dbReference type="EMBL" id="MDTQ01000001">
    <property type="protein sequence ID" value="ODC04375.1"/>
    <property type="molecule type" value="Genomic_DNA"/>
</dbReference>
<evidence type="ECO:0000313" key="3">
    <source>
        <dbReference type="Proteomes" id="UP000094291"/>
    </source>
</evidence>
<dbReference type="InterPro" id="IPR012938">
    <property type="entry name" value="Glc/Sorbosone_DH"/>
</dbReference>
<reference evidence="2 3" key="1">
    <citation type="submission" date="2016-08" db="EMBL/GenBank/DDBJ databases">
        <authorList>
            <person name="Seilhamer J.J."/>
        </authorList>
    </citation>
    <scope>NUCLEOTIDE SEQUENCE [LARGE SCALE GENOMIC DNA]</scope>
    <source>
        <strain evidence="2 3">PH27A</strain>
    </source>
</reference>
<dbReference type="InterPro" id="IPR011041">
    <property type="entry name" value="Quinoprot_gluc/sorb_DH_b-prop"/>
</dbReference>
<dbReference type="RefSeq" id="WP_068999356.1">
    <property type="nucleotide sequence ID" value="NZ_MDTQ01000001.1"/>
</dbReference>
<protein>
    <recommendedName>
        <fullName evidence="1">Glucose/Sorbosone dehydrogenase domain-containing protein</fullName>
    </recommendedName>
</protein>
<dbReference type="Gene3D" id="2.120.10.30">
    <property type="entry name" value="TolB, C-terminal domain"/>
    <property type="match status" value="1"/>
</dbReference>
<dbReference type="PANTHER" id="PTHR19328:SF75">
    <property type="entry name" value="ALDOSE SUGAR DEHYDROGENASE YLII"/>
    <property type="match status" value="1"/>
</dbReference>
<proteinExistence type="predicted"/>
<dbReference type="InterPro" id="IPR011042">
    <property type="entry name" value="6-blade_b-propeller_TolB-like"/>
</dbReference>